<dbReference type="AlphaFoldDB" id="A0ABD2PLF9"/>
<name>A0ABD2PLF9_9PLAT</name>
<comment type="caution">
    <text evidence="2">The sequence shown here is derived from an EMBL/GenBank/DDBJ whole genome shotgun (WGS) entry which is preliminary data.</text>
</comment>
<gene>
    <name evidence="2" type="ORF">Ciccas_013309</name>
</gene>
<protein>
    <submittedName>
        <fullName evidence="2">Uncharacterized protein</fullName>
    </submittedName>
</protein>
<feature type="compositionally biased region" description="Low complexity" evidence="1">
    <location>
        <begin position="50"/>
        <end position="65"/>
    </location>
</feature>
<reference evidence="2 3" key="1">
    <citation type="submission" date="2024-11" db="EMBL/GenBank/DDBJ databases">
        <title>Adaptive evolution of stress response genes in parasites aligns with host niche diversity.</title>
        <authorList>
            <person name="Hahn C."/>
            <person name="Resl P."/>
        </authorList>
    </citation>
    <scope>NUCLEOTIDE SEQUENCE [LARGE SCALE GENOMIC DNA]</scope>
    <source>
        <strain evidence="2">EGGRZ-B1_66</strain>
        <tissue evidence="2">Body</tissue>
    </source>
</reference>
<accession>A0ABD2PLF9</accession>
<evidence type="ECO:0000313" key="2">
    <source>
        <dbReference type="EMBL" id="KAL3308164.1"/>
    </source>
</evidence>
<dbReference type="EMBL" id="JBJKFK010005737">
    <property type="protein sequence ID" value="KAL3308164.1"/>
    <property type="molecule type" value="Genomic_DNA"/>
</dbReference>
<proteinExistence type="predicted"/>
<sequence>TRETNPLYLINPRIMNLDGYIGATTRDQAPNPYPHNIRECIVYLPDSDDSTSVPSTPQPTHSPVTNSNFQPRPGNSPTQQQLETHPKMETWGIGKTETILIHTLKQFHQP</sequence>
<evidence type="ECO:0000256" key="1">
    <source>
        <dbReference type="SAM" id="MobiDB-lite"/>
    </source>
</evidence>
<feature type="compositionally biased region" description="Polar residues" evidence="1">
    <location>
        <begin position="66"/>
        <end position="83"/>
    </location>
</feature>
<keyword evidence="3" id="KW-1185">Reference proteome</keyword>
<dbReference type="Proteomes" id="UP001626550">
    <property type="component" value="Unassembled WGS sequence"/>
</dbReference>
<feature type="region of interest" description="Disordered" evidence="1">
    <location>
        <begin position="44"/>
        <end position="88"/>
    </location>
</feature>
<organism evidence="2 3">
    <name type="scientific">Cichlidogyrus casuarinus</name>
    <dbReference type="NCBI Taxonomy" id="1844966"/>
    <lineage>
        <taxon>Eukaryota</taxon>
        <taxon>Metazoa</taxon>
        <taxon>Spiralia</taxon>
        <taxon>Lophotrochozoa</taxon>
        <taxon>Platyhelminthes</taxon>
        <taxon>Monogenea</taxon>
        <taxon>Monopisthocotylea</taxon>
        <taxon>Dactylogyridea</taxon>
        <taxon>Ancyrocephalidae</taxon>
        <taxon>Cichlidogyrus</taxon>
    </lineage>
</organism>
<evidence type="ECO:0000313" key="3">
    <source>
        <dbReference type="Proteomes" id="UP001626550"/>
    </source>
</evidence>
<feature type="non-terminal residue" evidence="2">
    <location>
        <position position="1"/>
    </location>
</feature>